<dbReference type="SUPFAM" id="SSF103473">
    <property type="entry name" value="MFS general substrate transporter"/>
    <property type="match status" value="1"/>
</dbReference>
<keyword evidence="5" id="KW-1185">Reference proteome</keyword>
<keyword evidence="3" id="KW-0472">Membrane</keyword>
<evidence type="ECO:0000256" key="2">
    <source>
        <dbReference type="ARBA" id="ARBA00006727"/>
    </source>
</evidence>
<dbReference type="InterPro" id="IPR050327">
    <property type="entry name" value="Proton-linked_MCT"/>
</dbReference>
<dbReference type="Proteomes" id="UP000009328">
    <property type="component" value="Unassembled WGS sequence"/>
</dbReference>
<feature type="transmembrane region" description="Helical" evidence="3">
    <location>
        <begin position="210"/>
        <end position="230"/>
    </location>
</feature>
<dbReference type="PANTHER" id="PTHR11360:SF319">
    <property type="entry name" value="MAJOR FACILITATOR SUPERFAMILY (MFS) PROFILE DOMAIN-CONTAINING PROTEIN"/>
    <property type="match status" value="1"/>
</dbReference>
<dbReference type="GO" id="GO:0022857">
    <property type="term" value="F:transmembrane transporter activity"/>
    <property type="evidence" value="ECO:0007669"/>
    <property type="project" value="InterPro"/>
</dbReference>
<protein>
    <submittedName>
        <fullName evidence="4">Monocarboxylate transporter</fullName>
    </submittedName>
</protein>
<keyword evidence="3" id="KW-0812">Transmembrane</keyword>
<gene>
    <name evidence="4" type="ORF">BN7_40</name>
</gene>
<evidence type="ECO:0000313" key="5">
    <source>
        <dbReference type="Proteomes" id="UP000009328"/>
    </source>
</evidence>
<feature type="transmembrane region" description="Helical" evidence="3">
    <location>
        <begin position="50"/>
        <end position="70"/>
    </location>
</feature>
<sequence length="475" mass="52692">MATINEYSDQDQYDDDIQSITHKECKDFSSSNTHTGEADEQEYPEGGRGWLVILGCGIGSLLGFGMINTYGAFQTYYETELFPKTSSQSLSLVGACQASFLYFFTPLFTPLVHAFGIRQVLIAGCSLMVIGIFGLSTTNEGELWKCYLFQAVLYSLGSACVFTSVMMSPLEWFKKKRASAFAANFIFVGVGGIVWPLIFKHMIKSSGFKWTVRTMAFIYIPLSIGVIILIPQRLDEKYVYCYNNISNSRWNNQKIKDLPNAYLKMLNDWFLYVQNWRFALMLLSNVIGSFAVYPAIFYLDYFGNIIAPKAQVSSYLVVLYNAMGIVGRIAPAVLADKMGRTNVLMIWIGIAGVSLLAIWIPAIQTRSIDIYVGFVTLFGFTVGAYFSLFPACVGQLFGLKGSQARFGLFMMLATPGPLIGCLIAGSFIPKGSNSTTEIVDAFYKLVIFSGVMLMADAFVLSVVRLSISKKLLAFV</sequence>
<dbReference type="PANTHER" id="PTHR11360">
    <property type="entry name" value="MONOCARBOXYLATE TRANSPORTER"/>
    <property type="match status" value="1"/>
</dbReference>
<feature type="transmembrane region" description="Helical" evidence="3">
    <location>
        <begin position="147"/>
        <end position="166"/>
    </location>
</feature>
<feature type="transmembrane region" description="Helical" evidence="3">
    <location>
        <begin position="441"/>
        <end position="463"/>
    </location>
</feature>
<dbReference type="Pfam" id="PF07690">
    <property type="entry name" value="MFS_1"/>
    <property type="match status" value="1"/>
</dbReference>
<comment type="similarity">
    <text evidence="2">Belongs to the major facilitator superfamily. Monocarboxylate porter (TC 2.A.1.13) family.</text>
</comment>
<dbReference type="Gene3D" id="1.20.1250.20">
    <property type="entry name" value="MFS general substrate transporter like domains"/>
    <property type="match status" value="2"/>
</dbReference>
<proteinExistence type="inferred from homology"/>
<dbReference type="GO" id="GO:0016020">
    <property type="term" value="C:membrane"/>
    <property type="evidence" value="ECO:0007669"/>
    <property type="project" value="UniProtKB-SubCell"/>
</dbReference>
<feature type="transmembrane region" description="Helical" evidence="3">
    <location>
        <begin position="178"/>
        <end position="198"/>
    </location>
</feature>
<dbReference type="EMBL" id="CAIF01000001">
    <property type="protein sequence ID" value="CCH40507.1"/>
    <property type="molecule type" value="Genomic_DNA"/>
</dbReference>
<dbReference type="InterPro" id="IPR011701">
    <property type="entry name" value="MFS"/>
</dbReference>
<feature type="transmembrane region" description="Helical" evidence="3">
    <location>
        <begin position="311"/>
        <end position="331"/>
    </location>
</feature>
<evidence type="ECO:0000256" key="1">
    <source>
        <dbReference type="ARBA" id="ARBA00004141"/>
    </source>
</evidence>
<accession>K0KE37</accession>
<dbReference type="eggNOG" id="KOG2504">
    <property type="taxonomic scope" value="Eukaryota"/>
</dbReference>
<feature type="transmembrane region" description="Helical" evidence="3">
    <location>
        <begin position="115"/>
        <end position="135"/>
    </location>
</feature>
<keyword evidence="3" id="KW-1133">Transmembrane helix</keyword>
<evidence type="ECO:0000313" key="4">
    <source>
        <dbReference type="EMBL" id="CCH40507.1"/>
    </source>
</evidence>
<evidence type="ECO:0000256" key="3">
    <source>
        <dbReference type="SAM" id="Phobius"/>
    </source>
</evidence>
<organism evidence="4 5">
    <name type="scientific">Wickerhamomyces ciferrii (strain ATCC 14091 / BCRC 22168 / CBS 111 / JCM 3599 / NBRC 0793 / NRRL Y-1031 F-60-10)</name>
    <name type="common">Yeast</name>
    <name type="synonym">Pichia ciferrii</name>
    <dbReference type="NCBI Taxonomy" id="1206466"/>
    <lineage>
        <taxon>Eukaryota</taxon>
        <taxon>Fungi</taxon>
        <taxon>Dikarya</taxon>
        <taxon>Ascomycota</taxon>
        <taxon>Saccharomycotina</taxon>
        <taxon>Saccharomycetes</taxon>
        <taxon>Phaffomycetales</taxon>
        <taxon>Wickerhamomycetaceae</taxon>
        <taxon>Wickerhamomyces</taxon>
    </lineage>
</organism>
<comment type="subcellular location">
    <subcellularLocation>
        <location evidence="1">Membrane</location>
        <topology evidence="1">Multi-pass membrane protein</topology>
    </subcellularLocation>
</comment>
<feature type="transmembrane region" description="Helical" evidence="3">
    <location>
        <begin position="370"/>
        <end position="394"/>
    </location>
</feature>
<feature type="transmembrane region" description="Helical" evidence="3">
    <location>
        <begin position="406"/>
        <end position="429"/>
    </location>
</feature>
<comment type="caution">
    <text evidence="4">The sequence shown here is derived from an EMBL/GenBank/DDBJ whole genome shotgun (WGS) entry which is preliminary data.</text>
</comment>
<dbReference type="HOGENOM" id="CLU_001265_1_2_1"/>
<dbReference type="InParanoid" id="K0KE37"/>
<name>K0KE37_WICCF</name>
<dbReference type="AlphaFoldDB" id="K0KE37"/>
<feature type="transmembrane region" description="Helical" evidence="3">
    <location>
        <begin position="343"/>
        <end position="364"/>
    </location>
</feature>
<feature type="transmembrane region" description="Helical" evidence="3">
    <location>
        <begin position="278"/>
        <end position="299"/>
    </location>
</feature>
<reference evidence="4 5" key="1">
    <citation type="journal article" date="2012" name="Eukaryot. Cell">
        <title>Draft genome sequence of Wickerhamomyces ciferrii NRRL Y-1031 F-60-10.</title>
        <authorList>
            <person name="Schneider J."/>
            <person name="Andrea H."/>
            <person name="Blom J."/>
            <person name="Jaenicke S."/>
            <person name="Ruckert C."/>
            <person name="Schorsch C."/>
            <person name="Szczepanowski R."/>
            <person name="Farwick M."/>
            <person name="Goesmann A."/>
            <person name="Puhler A."/>
            <person name="Schaffer S."/>
            <person name="Tauch A."/>
            <person name="Kohler T."/>
            <person name="Brinkrolf K."/>
        </authorList>
    </citation>
    <scope>NUCLEOTIDE SEQUENCE [LARGE SCALE GENOMIC DNA]</scope>
    <source>
        <strain evidence="5">ATCC 14091 / BCRC 22168 / CBS 111 / JCM 3599 / NBRC 0793 / NRRL Y-1031 F-60-10</strain>
    </source>
</reference>
<dbReference type="InterPro" id="IPR036259">
    <property type="entry name" value="MFS_trans_sf"/>
</dbReference>